<comment type="caution">
    <text evidence="1">The sequence shown here is derived from an EMBL/GenBank/DDBJ whole genome shotgun (WGS) entry which is preliminary data.</text>
</comment>
<accession>A0ABU6GWM9</accession>
<sequence length="260" mass="29281">MEIIIEQEELLQKSKEFKLFSGPVLTRIFNKTGVAGYEIGTLGSAGLLKYKDRFFVVTAKHVVTLNNELIPLADIVIPYQYQGGTKALTLLKQAVDSDRDIAIFEVAQTSAEFMEQEQNNCFLEDGLIYEDPLGYFEKKCNVVFLHGISKQETELDYDAYVVDMTTTPYTTFIDRVDEASERIVLMADVDGTNEFGQPGHPLPDFSGMSGSFAYSYQREDTENPFRLLGILSNGNKEAGFLWVIPISEAVEILEKEFFSN</sequence>
<reference evidence="1 2" key="1">
    <citation type="submission" date="2023-03" db="EMBL/GenBank/DDBJ databases">
        <title>Bacillus Genome Sequencing.</title>
        <authorList>
            <person name="Dunlap C."/>
        </authorList>
    </citation>
    <scope>NUCLEOTIDE SEQUENCE [LARGE SCALE GENOMIC DNA]</scope>
    <source>
        <strain evidence="1 2">BD-525</strain>
    </source>
</reference>
<dbReference type="EMBL" id="JARLKZ010000034">
    <property type="protein sequence ID" value="MEC0244146.1"/>
    <property type="molecule type" value="Genomic_DNA"/>
</dbReference>
<dbReference type="Proteomes" id="UP001344632">
    <property type="component" value="Unassembled WGS sequence"/>
</dbReference>
<evidence type="ECO:0008006" key="3">
    <source>
        <dbReference type="Google" id="ProtNLM"/>
    </source>
</evidence>
<keyword evidence="2" id="KW-1185">Reference proteome</keyword>
<proteinExistence type="predicted"/>
<evidence type="ECO:0000313" key="2">
    <source>
        <dbReference type="Proteomes" id="UP001344632"/>
    </source>
</evidence>
<organism evidence="1 2">
    <name type="scientific">Paenibacillus dokdonensis</name>
    <dbReference type="NCBI Taxonomy" id="2567944"/>
    <lineage>
        <taxon>Bacteria</taxon>
        <taxon>Bacillati</taxon>
        <taxon>Bacillota</taxon>
        <taxon>Bacilli</taxon>
        <taxon>Bacillales</taxon>
        <taxon>Paenibacillaceae</taxon>
        <taxon>Paenibacillus</taxon>
    </lineage>
</organism>
<gene>
    <name evidence="1" type="ORF">P4H66_30495</name>
</gene>
<protein>
    <recommendedName>
        <fullName evidence="3">Serine protease</fullName>
    </recommendedName>
</protein>
<name>A0ABU6GWM9_9BACL</name>
<dbReference type="RefSeq" id="WP_326091778.1">
    <property type="nucleotide sequence ID" value="NZ_JARLKZ010000034.1"/>
</dbReference>
<evidence type="ECO:0000313" key="1">
    <source>
        <dbReference type="EMBL" id="MEC0244146.1"/>
    </source>
</evidence>